<dbReference type="AlphaFoldDB" id="A0A0F9ISR4"/>
<comment type="caution">
    <text evidence="2">The sequence shown here is derived from an EMBL/GenBank/DDBJ whole genome shotgun (WGS) entry which is preliminary data.</text>
</comment>
<sequence>MPGRTVGMQPRDVDAEVAAWIRQRAAAEDTTVGVIISRLGRYHQVSKDDPRNMPALKEAGLAPLDL</sequence>
<evidence type="ECO:0000313" key="2">
    <source>
        <dbReference type="EMBL" id="KKL96755.1"/>
    </source>
</evidence>
<name>A0A0F9ISR4_9ZZZZ</name>
<dbReference type="EMBL" id="LAZR01018347">
    <property type="protein sequence ID" value="KKL96755.1"/>
    <property type="molecule type" value="Genomic_DNA"/>
</dbReference>
<protein>
    <submittedName>
        <fullName evidence="2">Uncharacterized protein</fullName>
    </submittedName>
</protein>
<gene>
    <name evidence="2" type="ORF">LCGC14_1841310</name>
</gene>
<proteinExistence type="predicted"/>
<feature type="region of interest" description="Disordered" evidence="1">
    <location>
        <begin position="46"/>
        <end position="66"/>
    </location>
</feature>
<reference evidence="2" key="1">
    <citation type="journal article" date="2015" name="Nature">
        <title>Complex archaea that bridge the gap between prokaryotes and eukaryotes.</title>
        <authorList>
            <person name="Spang A."/>
            <person name="Saw J.H."/>
            <person name="Jorgensen S.L."/>
            <person name="Zaremba-Niedzwiedzka K."/>
            <person name="Martijn J."/>
            <person name="Lind A.E."/>
            <person name="van Eijk R."/>
            <person name="Schleper C."/>
            <person name="Guy L."/>
            <person name="Ettema T.J."/>
        </authorList>
    </citation>
    <scope>NUCLEOTIDE SEQUENCE</scope>
</reference>
<evidence type="ECO:0000256" key="1">
    <source>
        <dbReference type="SAM" id="MobiDB-lite"/>
    </source>
</evidence>
<organism evidence="2">
    <name type="scientific">marine sediment metagenome</name>
    <dbReference type="NCBI Taxonomy" id="412755"/>
    <lineage>
        <taxon>unclassified sequences</taxon>
        <taxon>metagenomes</taxon>
        <taxon>ecological metagenomes</taxon>
    </lineage>
</organism>
<accession>A0A0F9ISR4</accession>